<organism evidence="1 2">
    <name type="scientific">Chaetoceros tenuissimus</name>
    <dbReference type="NCBI Taxonomy" id="426638"/>
    <lineage>
        <taxon>Eukaryota</taxon>
        <taxon>Sar</taxon>
        <taxon>Stramenopiles</taxon>
        <taxon>Ochrophyta</taxon>
        <taxon>Bacillariophyta</taxon>
        <taxon>Coscinodiscophyceae</taxon>
        <taxon>Chaetocerotophycidae</taxon>
        <taxon>Chaetocerotales</taxon>
        <taxon>Chaetocerotaceae</taxon>
        <taxon>Chaetoceros</taxon>
    </lineage>
</organism>
<proteinExistence type="predicted"/>
<dbReference type="Proteomes" id="UP001054902">
    <property type="component" value="Unassembled WGS sequence"/>
</dbReference>
<dbReference type="Gene3D" id="1.25.40.10">
    <property type="entry name" value="Tetratricopeptide repeat domain"/>
    <property type="match status" value="1"/>
</dbReference>
<dbReference type="SUPFAM" id="SSF48452">
    <property type="entry name" value="TPR-like"/>
    <property type="match status" value="1"/>
</dbReference>
<evidence type="ECO:0000313" key="2">
    <source>
        <dbReference type="Proteomes" id="UP001054902"/>
    </source>
</evidence>
<dbReference type="InterPro" id="IPR011990">
    <property type="entry name" value="TPR-like_helical_dom_sf"/>
</dbReference>
<reference evidence="1 2" key="1">
    <citation type="journal article" date="2021" name="Sci. Rep.">
        <title>The genome of the diatom Chaetoceros tenuissimus carries an ancient integrated fragment of an extant virus.</title>
        <authorList>
            <person name="Hongo Y."/>
            <person name="Kimura K."/>
            <person name="Takaki Y."/>
            <person name="Yoshida Y."/>
            <person name="Baba S."/>
            <person name="Kobayashi G."/>
            <person name="Nagasaki K."/>
            <person name="Hano T."/>
            <person name="Tomaru Y."/>
        </authorList>
    </citation>
    <scope>NUCLEOTIDE SEQUENCE [LARGE SCALE GENOMIC DNA]</scope>
    <source>
        <strain evidence="1 2">NIES-3715</strain>
    </source>
</reference>
<accession>A0AAD3H439</accession>
<sequence length="513" mass="58540">MEMREGSTDKLSKILEALRVFPLSTECWGMLGAYYRREVSQGRTKECSLEAMKCYDIAIECGIKLNPTWKNKREDLSWGEIENRPYLRSLSGRAIALYDIGRTEEAIKQAKSLLRLNPSDNQGTRKLLVSWYLETENTEGCANLLRKYSDCIDTNLAYADVLLQFLLWKKDDAVEEDVKKALFVAIGKNTFVPDLIASTNIEEVKYESISPGSIREAKSYVDYSRRLWKKHFKAVQWITKQRNDGGNVPREMDLIKLLQSGATFQIHCNHTNLDGGDPKDVPLIGTKKRKRCVGRACEDFIWPRQLNQQHKESADIFVHHNIIRDEKVIGENSNGWPYWRKMKYADIKEVPFWNILLQFCDDDIGGNDSESESEDEEEIARQPKKKAGITNLNCLECGEKGKLCALCNEGATFFCSESCMNDKLVESGLDPEPLFFDLNSDTLKISASDECKIEHLDIDEALSIAADHMPNLKGIQIWIDQTFILSQDSFSFSFEIESNDRLQLSSLAFATIL</sequence>
<dbReference type="EMBL" id="BLLK01000038">
    <property type="protein sequence ID" value="GFH49606.1"/>
    <property type="molecule type" value="Genomic_DNA"/>
</dbReference>
<name>A0AAD3H439_9STRA</name>
<keyword evidence="2" id="KW-1185">Reference proteome</keyword>
<protein>
    <submittedName>
        <fullName evidence="1">Uncharacterized protein</fullName>
    </submittedName>
</protein>
<gene>
    <name evidence="1" type="ORF">CTEN210_06082</name>
</gene>
<dbReference type="AlphaFoldDB" id="A0AAD3H439"/>
<evidence type="ECO:0000313" key="1">
    <source>
        <dbReference type="EMBL" id="GFH49606.1"/>
    </source>
</evidence>
<comment type="caution">
    <text evidence="1">The sequence shown here is derived from an EMBL/GenBank/DDBJ whole genome shotgun (WGS) entry which is preliminary data.</text>
</comment>